<evidence type="ECO:0000313" key="1">
    <source>
        <dbReference type="EMBL" id="CAA9266421.1"/>
    </source>
</evidence>
<dbReference type="EMBL" id="CADCTR010000828">
    <property type="protein sequence ID" value="CAA9266421.1"/>
    <property type="molecule type" value="Genomic_DNA"/>
</dbReference>
<organism evidence="1">
    <name type="scientific">uncultured Chloroflexia bacterium</name>
    <dbReference type="NCBI Taxonomy" id="1672391"/>
    <lineage>
        <taxon>Bacteria</taxon>
        <taxon>Bacillati</taxon>
        <taxon>Chloroflexota</taxon>
        <taxon>Chloroflexia</taxon>
        <taxon>environmental samples</taxon>
    </lineage>
</organism>
<sequence length="57" mass="6059">WELRAGSLAQAGTRYGQNSVGALVRSVSTAAYGQAWWCGSIPGSSFWTWPSSPQVLA</sequence>
<accession>A0A6J4IZT2</accession>
<gene>
    <name evidence="1" type="ORF">AVDCRST_MAG93-2428</name>
</gene>
<feature type="non-terminal residue" evidence="1">
    <location>
        <position position="1"/>
    </location>
</feature>
<dbReference type="AlphaFoldDB" id="A0A6J4IZT2"/>
<protein>
    <submittedName>
        <fullName evidence="1">Uncharacterized protein</fullName>
    </submittedName>
</protein>
<name>A0A6J4IZT2_9CHLR</name>
<proteinExistence type="predicted"/>
<reference evidence="1" key="1">
    <citation type="submission" date="2020-02" db="EMBL/GenBank/DDBJ databases">
        <authorList>
            <person name="Meier V. D."/>
        </authorList>
    </citation>
    <scope>NUCLEOTIDE SEQUENCE</scope>
    <source>
        <strain evidence="1">AVDCRST_MAG93</strain>
    </source>
</reference>
<feature type="non-terminal residue" evidence="1">
    <location>
        <position position="57"/>
    </location>
</feature>